<name>A0A0F9G3S4_9ZZZZ</name>
<evidence type="ECO:0000313" key="1">
    <source>
        <dbReference type="EMBL" id="KKL85126.1"/>
    </source>
</evidence>
<dbReference type="Gene3D" id="2.20.28.30">
    <property type="entry name" value="RNA polymerase ii, chain L"/>
    <property type="match status" value="1"/>
</dbReference>
<dbReference type="AlphaFoldDB" id="A0A0F9G3S4"/>
<dbReference type="EMBL" id="LAZR01021495">
    <property type="protein sequence ID" value="KKL85126.1"/>
    <property type="molecule type" value="Genomic_DNA"/>
</dbReference>
<comment type="caution">
    <text evidence="1">The sequence shown here is derived from an EMBL/GenBank/DDBJ whole genome shotgun (WGS) entry which is preliminary data.</text>
</comment>
<sequence>MKKDDNFYYYPPDYCVTMNWQNNYGRNDKGEKTFICPDCKKVFTNNELDHCPFCGIRIIWHG</sequence>
<gene>
    <name evidence="1" type="ORF">LCGC14_1957880</name>
</gene>
<reference evidence="1" key="1">
    <citation type="journal article" date="2015" name="Nature">
        <title>Complex archaea that bridge the gap between prokaryotes and eukaryotes.</title>
        <authorList>
            <person name="Spang A."/>
            <person name="Saw J.H."/>
            <person name="Jorgensen S.L."/>
            <person name="Zaremba-Niedzwiedzka K."/>
            <person name="Martijn J."/>
            <person name="Lind A.E."/>
            <person name="van Eijk R."/>
            <person name="Schleper C."/>
            <person name="Guy L."/>
            <person name="Ettema T.J."/>
        </authorList>
    </citation>
    <scope>NUCLEOTIDE SEQUENCE</scope>
</reference>
<protein>
    <submittedName>
        <fullName evidence="1">Uncharacterized protein</fullName>
    </submittedName>
</protein>
<organism evidence="1">
    <name type="scientific">marine sediment metagenome</name>
    <dbReference type="NCBI Taxonomy" id="412755"/>
    <lineage>
        <taxon>unclassified sequences</taxon>
        <taxon>metagenomes</taxon>
        <taxon>ecological metagenomes</taxon>
    </lineage>
</organism>
<proteinExistence type="predicted"/>
<accession>A0A0F9G3S4</accession>